<reference evidence="1 2" key="1">
    <citation type="submission" date="2024-04" db="EMBL/GenBank/DDBJ databases">
        <authorList>
            <person name="Rising A."/>
            <person name="Reimegard J."/>
            <person name="Sonavane S."/>
            <person name="Akerstrom W."/>
            <person name="Nylinder S."/>
            <person name="Hedman E."/>
            <person name="Kallberg Y."/>
        </authorList>
    </citation>
    <scope>NUCLEOTIDE SEQUENCE [LARGE SCALE GENOMIC DNA]</scope>
</reference>
<dbReference type="AlphaFoldDB" id="A0AAV2AJX3"/>
<keyword evidence="2" id="KW-1185">Reference proteome</keyword>
<proteinExistence type="predicted"/>
<name>A0AAV2AJX3_9ARAC</name>
<evidence type="ECO:0000313" key="1">
    <source>
        <dbReference type="EMBL" id="CAL1284311.1"/>
    </source>
</evidence>
<organism evidence="1 2">
    <name type="scientific">Larinioides sclopetarius</name>
    <dbReference type="NCBI Taxonomy" id="280406"/>
    <lineage>
        <taxon>Eukaryota</taxon>
        <taxon>Metazoa</taxon>
        <taxon>Ecdysozoa</taxon>
        <taxon>Arthropoda</taxon>
        <taxon>Chelicerata</taxon>
        <taxon>Arachnida</taxon>
        <taxon>Araneae</taxon>
        <taxon>Araneomorphae</taxon>
        <taxon>Entelegynae</taxon>
        <taxon>Araneoidea</taxon>
        <taxon>Araneidae</taxon>
        <taxon>Larinioides</taxon>
    </lineage>
</organism>
<comment type="caution">
    <text evidence="1">The sequence shown here is derived from an EMBL/GenBank/DDBJ whole genome shotgun (WGS) entry which is preliminary data.</text>
</comment>
<dbReference type="EMBL" id="CAXIEN010000178">
    <property type="protein sequence ID" value="CAL1284311.1"/>
    <property type="molecule type" value="Genomic_DNA"/>
</dbReference>
<dbReference type="Proteomes" id="UP001497382">
    <property type="component" value="Unassembled WGS sequence"/>
</dbReference>
<gene>
    <name evidence="1" type="ORF">LARSCL_LOCUS13076</name>
</gene>
<sequence>VGKLVSGLKQTSSIKKSFRHVTKEELLGFLSLHLAMRVCENKYAGFQRTFRRYCMTKD</sequence>
<accession>A0AAV2AJX3</accession>
<feature type="non-terminal residue" evidence="1">
    <location>
        <position position="1"/>
    </location>
</feature>
<protein>
    <submittedName>
        <fullName evidence="1">Uncharacterized protein</fullName>
    </submittedName>
</protein>
<evidence type="ECO:0000313" key="2">
    <source>
        <dbReference type="Proteomes" id="UP001497382"/>
    </source>
</evidence>